<feature type="transmembrane region" description="Helical" evidence="8">
    <location>
        <begin position="162"/>
        <end position="184"/>
    </location>
</feature>
<keyword evidence="6 8" id="KW-1133">Transmembrane helix</keyword>
<feature type="transmembrane region" description="Helical" evidence="8">
    <location>
        <begin position="451"/>
        <end position="471"/>
    </location>
</feature>
<feature type="transmembrane region" description="Helical" evidence="8">
    <location>
        <begin position="415"/>
        <end position="439"/>
    </location>
</feature>
<accession>A0ABY8TGG1</accession>
<evidence type="ECO:0000259" key="9">
    <source>
        <dbReference type="PROSITE" id="PS50850"/>
    </source>
</evidence>
<dbReference type="PANTHER" id="PTHR43528">
    <property type="entry name" value="ALPHA-KETOGLUTARATE PERMEASE"/>
    <property type="match status" value="1"/>
</dbReference>
<evidence type="ECO:0000313" key="11">
    <source>
        <dbReference type="Proteomes" id="UP001244341"/>
    </source>
</evidence>
<feature type="transmembrane region" description="Helical" evidence="8">
    <location>
        <begin position="390"/>
        <end position="409"/>
    </location>
</feature>
<protein>
    <recommendedName>
        <fullName evidence="9">Major facilitator superfamily (MFS) profile domain-containing protein</fullName>
    </recommendedName>
</protein>
<keyword evidence="2" id="KW-0813">Transport</keyword>
<gene>
    <name evidence="10" type="ORF">OEZ85_007507</name>
</gene>
<dbReference type="Gene3D" id="1.20.1250.20">
    <property type="entry name" value="MFS general substrate transporter like domains"/>
    <property type="match status" value="2"/>
</dbReference>
<name>A0ABY8TGG1_TETOB</name>
<dbReference type="PANTHER" id="PTHR43528:SF1">
    <property type="entry name" value="ALPHA-KETOGLUTARATE PERMEASE"/>
    <property type="match status" value="1"/>
</dbReference>
<dbReference type="InterPro" id="IPR051084">
    <property type="entry name" value="H+-coupled_symporters"/>
</dbReference>
<feature type="domain" description="Major facilitator superfamily (MFS) profile" evidence="9">
    <location>
        <begin position="24"/>
        <end position="508"/>
    </location>
</feature>
<feature type="transmembrane region" description="Helical" evidence="8">
    <location>
        <begin position="129"/>
        <end position="150"/>
    </location>
</feature>
<keyword evidence="7 8" id="KW-0472">Membrane</keyword>
<evidence type="ECO:0000256" key="3">
    <source>
        <dbReference type="ARBA" id="ARBA00022475"/>
    </source>
</evidence>
<evidence type="ECO:0000256" key="2">
    <source>
        <dbReference type="ARBA" id="ARBA00022448"/>
    </source>
</evidence>
<evidence type="ECO:0000256" key="8">
    <source>
        <dbReference type="SAM" id="Phobius"/>
    </source>
</evidence>
<feature type="transmembrane region" description="Helical" evidence="8">
    <location>
        <begin position="64"/>
        <end position="85"/>
    </location>
</feature>
<evidence type="ECO:0000256" key="7">
    <source>
        <dbReference type="ARBA" id="ARBA00023136"/>
    </source>
</evidence>
<evidence type="ECO:0000256" key="6">
    <source>
        <dbReference type="ARBA" id="ARBA00022989"/>
    </source>
</evidence>
<dbReference type="Proteomes" id="UP001244341">
    <property type="component" value="Chromosome 1b"/>
</dbReference>
<evidence type="ECO:0000256" key="4">
    <source>
        <dbReference type="ARBA" id="ARBA00022692"/>
    </source>
</evidence>
<keyword evidence="3" id="KW-1003">Cell membrane</keyword>
<feature type="transmembrane region" description="Helical" evidence="8">
    <location>
        <begin position="20"/>
        <end position="44"/>
    </location>
</feature>
<comment type="subcellular location">
    <subcellularLocation>
        <location evidence="1">Cell membrane</location>
        <topology evidence="1">Multi-pass membrane protein</topology>
    </subcellularLocation>
</comment>
<sequence length="514" mass="55296">MSSARMSADEAWANPETRKLYVQLVIGLLFGTAFEFYDFAVYSQLGKYVGPNFFPAGNLYAEQLSFWAAYAVAFVVRPLGAILFGHCGDRHSRKTSLVYSLLLMAVPTTLMGCLPTFQHISWAAPVLLILLRLGQGLAIGGENGTALVYLYEIAPIKWRCSVVAFGWSGVPFGIFLGIAVVLILQEALSPAAMMLFGWRIAFLLGAATGVVGVLLRRRMPDPALFLQRKQQIEEQLGVTDGRDIEGHSKDADISTKSVASTGSKDLTMRIEEPFPAAKDASIDATCTGSAAGSLPAVHVTGGKKFFPVLQMLRFYWLPVLLQWTWEFWFAAAFYCYTSYMPGFLATNVPGMSRGLALGSTLVHLVGVMLVAWVTGFLCDKGMPRMVTSGIVFIVAGASLAPAAIGMRAGGVAAAWLLHLWFLLLVGVVGGLLAVSMCPLYPPEVRTTGMNFAHQMAVGPIGGITPVILAAIKTVNGDVFLTIVPWLGACAGVSLIATVALYYMRPEANKDTKQA</sequence>
<keyword evidence="4 8" id="KW-0812">Transmembrane</keyword>
<proteinExistence type="predicted"/>
<keyword evidence="5" id="KW-0769">Symport</keyword>
<evidence type="ECO:0000313" key="10">
    <source>
        <dbReference type="EMBL" id="WIA08037.1"/>
    </source>
</evidence>
<dbReference type="PROSITE" id="PS50850">
    <property type="entry name" value="MFS"/>
    <property type="match status" value="1"/>
</dbReference>
<feature type="transmembrane region" description="Helical" evidence="8">
    <location>
        <begin position="196"/>
        <end position="215"/>
    </location>
</feature>
<dbReference type="InterPro" id="IPR005828">
    <property type="entry name" value="MFS_sugar_transport-like"/>
</dbReference>
<dbReference type="Pfam" id="PF00083">
    <property type="entry name" value="Sugar_tr"/>
    <property type="match status" value="1"/>
</dbReference>
<dbReference type="EMBL" id="CP126208">
    <property type="protein sequence ID" value="WIA08037.1"/>
    <property type="molecule type" value="Genomic_DNA"/>
</dbReference>
<dbReference type="InterPro" id="IPR020846">
    <property type="entry name" value="MFS_dom"/>
</dbReference>
<feature type="transmembrane region" description="Helical" evidence="8">
    <location>
        <begin position="483"/>
        <end position="503"/>
    </location>
</feature>
<dbReference type="SUPFAM" id="SSF103473">
    <property type="entry name" value="MFS general substrate transporter"/>
    <property type="match status" value="1"/>
</dbReference>
<organism evidence="10 11">
    <name type="scientific">Tetradesmus obliquus</name>
    <name type="common">Green alga</name>
    <name type="synonym">Acutodesmus obliquus</name>
    <dbReference type="NCBI Taxonomy" id="3088"/>
    <lineage>
        <taxon>Eukaryota</taxon>
        <taxon>Viridiplantae</taxon>
        <taxon>Chlorophyta</taxon>
        <taxon>core chlorophytes</taxon>
        <taxon>Chlorophyceae</taxon>
        <taxon>CS clade</taxon>
        <taxon>Sphaeropleales</taxon>
        <taxon>Scenedesmaceae</taxon>
        <taxon>Tetradesmus</taxon>
    </lineage>
</organism>
<keyword evidence="11" id="KW-1185">Reference proteome</keyword>
<feature type="transmembrane region" description="Helical" evidence="8">
    <location>
        <begin position="97"/>
        <end position="117"/>
    </location>
</feature>
<dbReference type="InterPro" id="IPR036259">
    <property type="entry name" value="MFS_trans_sf"/>
</dbReference>
<feature type="transmembrane region" description="Helical" evidence="8">
    <location>
        <begin position="354"/>
        <end position="378"/>
    </location>
</feature>
<feature type="transmembrane region" description="Helical" evidence="8">
    <location>
        <begin position="314"/>
        <end position="334"/>
    </location>
</feature>
<reference evidence="10 11" key="1">
    <citation type="submission" date="2023-05" db="EMBL/GenBank/DDBJ databases">
        <title>A 100% complete, gapless, phased diploid assembly of the Scenedesmus obliquus UTEX 3031 genome.</title>
        <authorList>
            <person name="Biondi T.C."/>
            <person name="Hanschen E.R."/>
            <person name="Kwon T."/>
            <person name="Eng W."/>
            <person name="Kruse C.P.S."/>
            <person name="Koehler S.I."/>
            <person name="Kunde Y."/>
            <person name="Gleasner C.D."/>
            <person name="You Mak K.T."/>
            <person name="Polle J."/>
            <person name="Hovde B.T."/>
            <person name="Starkenburg S.R."/>
        </authorList>
    </citation>
    <scope>NUCLEOTIDE SEQUENCE [LARGE SCALE GENOMIC DNA]</scope>
    <source>
        <strain evidence="10 11">DOE0152z</strain>
    </source>
</reference>
<evidence type="ECO:0000256" key="5">
    <source>
        <dbReference type="ARBA" id="ARBA00022847"/>
    </source>
</evidence>
<evidence type="ECO:0000256" key="1">
    <source>
        <dbReference type="ARBA" id="ARBA00004651"/>
    </source>
</evidence>